<evidence type="ECO:0000313" key="2">
    <source>
        <dbReference type="Proteomes" id="UP000178911"/>
    </source>
</evidence>
<protein>
    <submittedName>
        <fullName evidence="1">Uncharacterized protein</fullName>
    </submittedName>
</protein>
<evidence type="ECO:0000313" key="1">
    <source>
        <dbReference type="EMBL" id="OGN24276.1"/>
    </source>
</evidence>
<sequence>MTEKTAVQQGFFWHVHHTIFLEWCYDYEERAQYIRTNKPQNEQEIRLRLFKPVQGRLPEAVVKARQVYDEARPAFDKAYQAYNEAYQVYGKANQAYIEAYQAYDKALIDNTAKIEALHANECPNCPWNGHTIFPNS</sequence>
<proteinExistence type="predicted"/>
<name>A0A1F8GHW2_9BACT</name>
<dbReference type="STRING" id="1802695.A3A13_03815"/>
<reference evidence="1 2" key="1">
    <citation type="journal article" date="2016" name="Nat. Commun.">
        <title>Thousands of microbial genomes shed light on interconnected biogeochemical processes in an aquifer system.</title>
        <authorList>
            <person name="Anantharaman K."/>
            <person name="Brown C.T."/>
            <person name="Hug L.A."/>
            <person name="Sharon I."/>
            <person name="Castelle C.J."/>
            <person name="Probst A.J."/>
            <person name="Thomas B.C."/>
            <person name="Singh A."/>
            <person name="Wilkins M.J."/>
            <person name="Karaoz U."/>
            <person name="Brodie E.L."/>
            <person name="Williams K.H."/>
            <person name="Hubbard S.S."/>
            <person name="Banfield J.F."/>
        </authorList>
    </citation>
    <scope>NUCLEOTIDE SEQUENCE [LARGE SCALE GENOMIC DNA]</scope>
</reference>
<dbReference type="AlphaFoldDB" id="A0A1F8GHW2"/>
<dbReference type="EMBL" id="MGKJ01000013">
    <property type="protein sequence ID" value="OGN24276.1"/>
    <property type="molecule type" value="Genomic_DNA"/>
</dbReference>
<dbReference type="Proteomes" id="UP000178911">
    <property type="component" value="Unassembled WGS sequence"/>
</dbReference>
<comment type="caution">
    <text evidence="1">The sequence shown here is derived from an EMBL/GenBank/DDBJ whole genome shotgun (WGS) entry which is preliminary data.</text>
</comment>
<accession>A0A1F8GHW2</accession>
<organism evidence="1 2">
    <name type="scientific">Candidatus Yanofskybacteria bacterium RIFCSPLOWO2_01_FULL_43_22</name>
    <dbReference type="NCBI Taxonomy" id="1802695"/>
    <lineage>
        <taxon>Bacteria</taxon>
        <taxon>Candidatus Yanofskyibacteriota</taxon>
    </lineage>
</organism>
<gene>
    <name evidence="1" type="ORF">A3A13_03815</name>
</gene>